<gene>
    <name evidence="4" type="ORF">C9I94_06220</name>
</gene>
<dbReference type="CDD" id="cd03214">
    <property type="entry name" value="ABC_Iron-Siderophores_B12_Hemin"/>
    <property type="match status" value="1"/>
</dbReference>
<name>A0A2T3PAX4_9GAMM</name>
<accession>A0A2T3PAX4</accession>
<dbReference type="STRING" id="680026.AB733_22180"/>
<dbReference type="PANTHER" id="PTHR42794">
    <property type="entry name" value="HEMIN IMPORT ATP-BINDING PROTEIN HMUV"/>
    <property type="match status" value="1"/>
</dbReference>
<dbReference type="SUPFAM" id="SSF52540">
    <property type="entry name" value="P-loop containing nucleoside triphosphate hydrolases"/>
    <property type="match status" value="1"/>
</dbReference>
<feature type="domain" description="ABC transporter" evidence="3">
    <location>
        <begin position="2"/>
        <end position="223"/>
    </location>
</feature>
<dbReference type="GO" id="GO:0005524">
    <property type="term" value="F:ATP binding"/>
    <property type="evidence" value="ECO:0007669"/>
    <property type="project" value="UniProtKB-KW"/>
</dbReference>
<dbReference type="Pfam" id="PF00005">
    <property type="entry name" value="ABC_tran"/>
    <property type="match status" value="1"/>
</dbReference>
<evidence type="ECO:0000259" key="3">
    <source>
        <dbReference type="PROSITE" id="PS50893"/>
    </source>
</evidence>
<dbReference type="EMBL" id="PYLZ01000002">
    <property type="protein sequence ID" value="PSW26133.1"/>
    <property type="molecule type" value="Genomic_DNA"/>
</dbReference>
<evidence type="ECO:0000313" key="5">
    <source>
        <dbReference type="Proteomes" id="UP000240481"/>
    </source>
</evidence>
<sequence>MLDIVQLRAEISSTMSLDIAYFRAHKGQKVGILGPNGCGKSSLLKAMLGFIPVQNYRYVIDGKDALYMPRQALANYLALVPQHTPELAFSARYFIELACSNPSQQAVDGILQQLGIMHLAESPLNQLSGGERQQVYLARALAQQPQILLLDEPTNHLDVANQVSMLDTIETLPHTCVLVLHDINLAARYCDYVYMMKQGQIVCHGRPNAIMTSENIQTVFGLTMITDRHPMADCPRFTYQF</sequence>
<evidence type="ECO:0000256" key="1">
    <source>
        <dbReference type="ARBA" id="ARBA00022741"/>
    </source>
</evidence>
<proteinExistence type="predicted"/>
<dbReference type="InterPro" id="IPR027417">
    <property type="entry name" value="P-loop_NTPase"/>
</dbReference>
<evidence type="ECO:0000256" key="2">
    <source>
        <dbReference type="ARBA" id="ARBA00022840"/>
    </source>
</evidence>
<reference evidence="4 5" key="1">
    <citation type="submission" date="2018-01" db="EMBL/GenBank/DDBJ databases">
        <title>Whole genome sequencing of Histamine producing bacteria.</title>
        <authorList>
            <person name="Butler K."/>
        </authorList>
    </citation>
    <scope>NUCLEOTIDE SEQUENCE [LARGE SCALE GENOMIC DNA]</scope>
    <source>
        <strain evidence="4 5">DSM 24669</strain>
    </source>
</reference>
<protein>
    <submittedName>
        <fullName evidence="4">ABC transporter ATP-binding protein</fullName>
    </submittedName>
</protein>
<keyword evidence="1" id="KW-0547">Nucleotide-binding</keyword>
<keyword evidence="5" id="KW-1185">Reference proteome</keyword>
<dbReference type="Gene3D" id="3.40.50.300">
    <property type="entry name" value="P-loop containing nucleotide triphosphate hydrolases"/>
    <property type="match status" value="1"/>
</dbReference>
<dbReference type="SMART" id="SM00382">
    <property type="entry name" value="AAA"/>
    <property type="match status" value="1"/>
</dbReference>
<keyword evidence="2 4" id="KW-0067">ATP-binding</keyword>
<organism evidence="4 5">
    <name type="scientific">Photobacterium swingsii</name>
    <dbReference type="NCBI Taxonomy" id="680026"/>
    <lineage>
        <taxon>Bacteria</taxon>
        <taxon>Pseudomonadati</taxon>
        <taxon>Pseudomonadota</taxon>
        <taxon>Gammaproteobacteria</taxon>
        <taxon>Vibrionales</taxon>
        <taxon>Vibrionaceae</taxon>
        <taxon>Photobacterium</taxon>
    </lineage>
</organism>
<dbReference type="Proteomes" id="UP000240481">
    <property type="component" value="Unassembled WGS sequence"/>
</dbReference>
<dbReference type="PROSITE" id="PS50893">
    <property type="entry name" value="ABC_TRANSPORTER_2"/>
    <property type="match status" value="1"/>
</dbReference>
<dbReference type="OrthoDB" id="5292475at2"/>
<comment type="caution">
    <text evidence="4">The sequence shown here is derived from an EMBL/GenBank/DDBJ whole genome shotgun (WGS) entry which is preliminary data.</text>
</comment>
<dbReference type="InterPro" id="IPR003439">
    <property type="entry name" value="ABC_transporter-like_ATP-bd"/>
</dbReference>
<dbReference type="PANTHER" id="PTHR42794:SF2">
    <property type="entry name" value="ABC TRANSPORTER ATP-BINDING PROTEIN"/>
    <property type="match status" value="1"/>
</dbReference>
<evidence type="ECO:0000313" key="4">
    <source>
        <dbReference type="EMBL" id="PSW26133.1"/>
    </source>
</evidence>
<dbReference type="AlphaFoldDB" id="A0A2T3PAX4"/>
<dbReference type="GO" id="GO:0016887">
    <property type="term" value="F:ATP hydrolysis activity"/>
    <property type="evidence" value="ECO:0007669"/>
    <property type="project" value="InterPro"/>
</dbReference>
<dbReference type="InterPro" id="IPR003593">
    <property type="entry name" value="AAA+_ATPase"/>
</dbReference>
<dbReference type="RefSeq" id="WP_048900749.1">
    <property type="nucleotide sequence ID" value="NZ_AP024852.1"/>
</dbReference>